<organism evidence="2 3">
    <name type="scientific">Murinocardiopsis flavida</name>
    <dbReference type="NCBI Taxonomy" id="645275"/>
    <lineage>
        <taxon>Bacteria</taxon>
        <taxon>Bacillati</taxon>
        <taxon>Actinomycetota</taxon>
        <taxon>Actinomycetes</taxon>
        <taxon>Streptosporangiales</taxon>
        <taxon>Nocardiopsidaceae</taxon>
        <taxon>Murinocardiopsis</taxon>
    </lineage>
</organism>
<name>A0A2P8DUW7_9ACTN</name>
<feature type="region of interest" description="Disordered" evidence="1">
    <location>
        <begin position="282"/>
        <end position="302"/>
    </location>
</feature>
<keyword evidence="3" id="KW-1185">Reference proteome</keyword>
<dbReference type="RefSeq" id="WP_106581178.1">
    <property type="nucleotide sequence ID" value="NZ_PYGA01000001.1"/>
</dbReference>
<comment type="caution">
    <text evidence="2">The sequence shown here is derived from an EMBL/GenBank/DDBJ whole genome shotgun (WGS) entry which is preliminary data.</text>
</comment>
<protein>
    <submittedName>
        <fullName evidence="2">Uncharacterized protein DUF2797</fullName>
    </submittedName>
</protein>
<reference evidence="2 3" key="1">
    <citation type="submission" date="2018-03" db="EMBL/GenBank/DDBJ databases">
        <title>Genomic Encyclopedia of Archaeal and Bacterial Type Strains, Phase II (KMG-II): from individual species to whole genera.</title>
        <authorList>
            <person name="Goeker M."/>
        </authorList>
    </citation>
    <scope>NUCLEOTIDE SEQUENCE [LARGE SCALE GENOMIC DNA]</scope>
    <source>
        <strain evidence="2 3">DSM 45312</strain>
    </source>
</reference>
<dbReference type="InterPro" id="IPR021246">
    <property type="entry name" value="DUF2797"/>
</dbReference>
<dbReference type="EMBL" id="PYGA01000001">
    <property type="protein sequence ID" value="PSL01023.1"/>
    <property type="molecule type" value="Genomic_DNA"/>
</dbReference>
<gene>
    <name evidence="2" type="ORF">CLV63_101502</name>
</gene>
<dbReference type="AlphaFoldDB" id="A0A2P8DUW7"/>
<accession>A0A2P8DUW7</accession>
<evidence type="ECO:0000313" key="2">
    <source>
        <dbReference type="EMBL" id="PSL01023.1"/>
    </source>
</evidence>
<dbReference type="OrthoDB" id="3171606at2"/>
<evidence type="ECO:0000313" key="3">
    <source>
        <dbReference type="Proteomes" id="UP000240542"/>
    </source>
</evidence>
<evidence type="ECO:0000256" key="1">
    <source>
        <dbReference type="SAM" id="MobiDB-lite"/>
    </source>
</evidence>
<sequence>MTTTDPPPAGWTLIGLSWDGGGPALVATRGGDERSLDLAPGTDLRIRLSGPRGCVGVWDPASDRRVACPASVAPEGTDAQCARCAARDLGRALARDAHTDDRDYVLYLAYFGPGLFKVGLTAAARGVLRLLEQGALTYTLLARGPLSVIRAAERAVAAGGFAKERLRLPTKTAAWWRLDPAEERRSAVRELRRSIEDAGLLANAEVLDRQVHDNVARFALDRPVPDSYDVLTGLDDPADLAVRIRAVPGRVLLADDAERGSGLLIDVRLLAGWLVAPAEGPTGGLGVRPRSRPRGDGQIGLF</sequence>
<dbReference type="Proteomes" id="UP000240542">
    <property type="component" value="Unassembled WGS sequence"/>
</dbReference>
<dbReference type="Pfam" id="PF10977">
    <property type="entry name" value="DUF2797"/>
    <property type="match status" value="1"/>
</dbReference>
<proteinExistence type="predicted"/>